<proteinExistence type="predicted"/>
<name>A0A1X7NV17_9HYPH</name>
<sequence>MKKDLATSATTGNAITINANNVTIEMNGYKLGGLGGGVNTQATGISAYNRQNITIRNGAIRGFLHNVKIEGPQIGGSSTGHLIENVRSESARYVGLWIMGSHSVVKNNTVILTGGGTLASAYGIVVQFGEGHSVMNNIVNDVSESNLAYGITASDTIGAVVEGNQVRDVAASTSYGIFSSGERNVIQRNTIINFSAGTTGIDGQATNDACIGNAITNFTAPLNGCSLSSGNLTF</sequence>
<dbReference type="InterPro" id="IPR012334">
    <property type="entry name" value="Pectin_lyas_fold"/>
</dbReference>
<dbReference type="InterPro" id="IPR011050">
    <property type="entry name" value="Pectin_lyase_fold/virulence"/>
</dbReference>
<organism evidence="1 2">
    <name type="scientific">Mesorhizobium australicum</name>
    <dbReference type="NCBI Taxonomy" id="536018"/>
    <lineage>
        <taxon>Bacteria</taxon>
        <taxon>Pseudomonadati</taxon>
        <taxon>Pseudomonadota</taxon>
        <taxon>Alphaproteobacteria</taxon>
        <taxon>Hyphomicrobiales</taxon>
        <taxon>Phyllobacteriaceae</taxon>
        <taxon>Mesorhizobium</taxon>
    </lineage>
</organism>
<dbReference type="Proteomes" id="UP000193083">
    <property type="component" value="Unassembled WGS sequence"/>
</dbReference>
<dbReference type="Gene3D" id="2.160.20.10">
    <property type="entry name" value="Single-stranded right-handed beta-helix, Pectin lyase-like"/>
    <property type="match status" value="1"/>
</dbReference>
<dbReference type="AlphaFoldDB" id="A0A1X7NV17"/>
<protein>
    <recommendedName>
        <fullName evidence="3">Right handed beta helix region</fullName>
    </recommendedName>
</protein>
<evidence type="ECO:0000313" key="1">
    <source>
        <dbReference type="EMBL" id="SMH41292.1"/>
    </source>
</evidence>
<accession>A0A1X7NV17</accession>
<keyword evidence="2" id="KW-1185">Reference proteome</keyword>
<evidence type="ECO:0008006" key="3">
    <source>
        <dbReference type="Google" id="ProtNLM"/>
    </source>
</evidence>
<gene>
    <name evidence="1" type="ORF">SAMN02982922_2524</name>
</gene>
<dbReference type="SUPFAM" id="SSF51126">
    <property type="entry name" value="Pectin lyase-like"/>
    <property type="match status" value="1"/>
</dbReference>
<evidence type="ECO:0000313" key="2">
    <source>
        <dbReference type="Proteomes" id="UP000193083"/>
    </source>
</evidence>
<reference evidence="2" key="1">
    <citation type="submission" date="2017-04" db="EMBL/GenBank/DDBJ databases">
        <authorList>
            <person name="Varghese N."/>
            <person name="Submissions S."/>
        </authorList>
    </citation>
    <scope>NUCLEOTIDE SEQUENCE [LARGE SCALE GENOMIC DNA]</scope>
    <source>
        <strain evidence="2">B5P</strain>
    </source>
</reference>
<dbReference type="EMBL" id="FXBL01000004">
    <property type="protein sequence ID" value="SMH41292.1"/>
    <property type="molecule type" value="Genomic_DNA"/>
</dbReference>